<evidence type="ECO:0000313" key="10">
    <source>
        <dbReference type="Proteomes" id="UP000239522"/>
    </source>
</evidence>
<evidence type="ECO:0000256" key="6">
    <source>
        <dbReference type="ARBA" id="ARBA00023136"/>
    </source>
</evidence>
<proteinExistence type="predicted"/>
<dbReference type="EMBL" id="MQUA01000013">
    <property type="protein sequence ID" value="PQB06294.1"/>
    <property type="molecule type" value="Genomic_DNA"/>
</dbReference>
<feature type="transmembrane region" description="Helical" evidence="7">
    <location>
        <begin position="6"/>
        <end position="29"/>
    </location>
</feature>
<dbReference type="AlphaFoldDB" id="A0A2S7KUG8"/>
<feature type="transmembrane region" description="Helical" evidence="7">
    <location>
        <begin position="306"/>
        <end position="327"/>
    </location>
</feature>
<evidence type="ECO:0000256" key="2">
    <source>
        <dbReference type="ARBA" id="ARBA00022692"/>
    </source>
</evidence>
<dbReference type="RefSeq" id="WP_104808545.1">
    <property type="nucleotide sequence ID" value="NZ_MQUA01000013.1"/>
</dbReference>
<feature type="transmembrane region" description="Helical" evidence="7">
    <location>
        <begin position="358"/>
        <end position="377"/>
    </location>
</feature>
<keyword evidence="6 7" id="KW-0472">Membrane</keyword>
<name>A0A2S7KUG8_9FLAO</name>
<dbReference type="GO" id="GO:0050479">
    <property type="term" value="F:glyceryl-ether monooxygenase activity"/>
    <property type="evidence" value="ECO:0007669"/>
    <property type="project" value="TreeGrafter"/>
</dbReference>
<feature type="transmembrane region" description="Helical" evidence="7">
    <location>
        <begin position="133"/>
        <end position="157"/>
    </location>
</feature>
<dbReference type="InterPro" id="IPR051689">
    <property type="entry name" value="Sterol_desaturase/TMEM195"/>
</dbReference>
<reference evidence="9 10" key="1">
    <citation type="submission" date="2016-11" db="EMBL/GenBank/DDBJ databases">
        <title>Trade-off between light-utilization and light-protection in marine flavobacteria.</title>
        <authorList>
            <person name="Kumagai Y."/>
        </authorList>
    </citation>
    <scope>NUCLEOTIDE SEQUENCE [LARGE SCALE GENOMIC DNA]</scope>
    <source>
        <strain evidence="9 10">ATCC 700397</strain>
    </source>
</reference>
<keyword evidence="3 7" id="KW-1133">Transmembrane helix</keyword>
<feature type="transmembrane region" description="Helical" evidence="7">
    <location>
        <begin position="334"/>
        <end position="352"/>
    </location>
</feature>
<dbReference type="PANTHER" id="PTHR21624:SF1">
    <property type="entry name" value="ALKYLGLYCEROL MONOOXYGENASE"/>
    <property type="match status" value="1"/>
</dbReference>
<dbReference type="GO" id="GO:0006643">
    <property type="term" value="P:membrane lipid metabolic process"/>
    <property type="evidence" value="ECO:0007669"/>
    <property type="project" value="TreeGrafter"/>
</dbReference>
<evidence type="ECO:0000256" key="5">
    <source>
        <dbReference type="ARBA" id="ARBA00023098"/>
    </source>
</evidence>
<sequence>MEAYANLLIIVILVILSLVIVEALYAYFVKKIKLRTMDMITSLSAGMTNILKNVLGLTVVIFGYKHLFIQFAIAPLDIQWHTYIIAIVALDFATYWHHRLAHRVNIFWNRHVIHHSGEEFNIATGLRQSVSKFVNIAVFFLFPAALLGVPTEVIIMVTPLHLFIQIWYHTTHIGKLGWLEYIIVTPSQHRVHHALNKIYMDKNMSPVFCVWDRLFGTFQEELDEEPCIYGVTRQVNTWNPILINLAHLWLLIKDAWRAKSWLDKLRIWFMPTGWRPADVKEKYPITSADPRNFVKYDTEASSLLKAWSWVQICMLIGMTFHLLYAIAKIGNPDIFIYGVFLFFMVYCFTSLMDRNRNSIWMELVKSIFGLAIIYRMGSWFGLDEIINGGTIFMIIYLIASVFVVGYFVFYEIGKGKLKA</sequence>
<dbReference type="Proteomes" id="UP000239522">
    <property type="component" value="Unassembled WGS sequence"/>
</dbReference>
<organism evidence="9 10">
    <name type="scientific">Polaribacter filamentus</name>
    <dbReference type="NCBI Taxonomy" id="53483"/>
    <lineage>
        <taxon>Bacteria</taxon>
        <taxon>Pseudomonadati</taxon>
        <taxon>Bacteroidota</taxon>
        <taxon>Flavobacteriia</taxon>
        <taxon>Flavobacteriales</taxon>
        <taxon>Flavobacteriaceae</taxon>
    </lineage>
</organism>
<keyword evidence="10" id="KW-1185">Reference proteome</keyword>
<feature type="transmembrane region" description="Helical" evidence="7">
    <location>
        <begin position="50"/>
        <end position="74"/>
    </location>
</feature>
<keyword evidence="2 7" id="KW-0812">Transmembrane</keyword>
<gene>
    <name evidence="9" type="ORF">BST83_03195</name>
</gene>
<dbReference type="GO" id="GO:0005506">
    <property type="term" value="F:iron ion binding"/>
    <property type="evidence" value="ECO:0007669"/>
    <property type="project" value="InterPro"/>
</dbReference>
<feature type="transmembrane region" description="Helical" evidence="7">
    <location>
        <begin position="389"/>
        <end position="409"/>
    </location>
</feature>
<evidence type="ECO:0000256" key="4">
    <source>
        <dbReference type="ARBA" id="ARBA00023002"/>
    </source>
</evidence>
<evidence type="ECO:0000259" key="8">
    <source>
        <dbReference type="Pfam" id="PF04116"/>
    </source>
</evidence>
<comment type="subcellular location">
    <subcellularLocation>
        <location evidence="1">Endomembrane system</location>
        <topology evidence="1">Multi-pass membrane protein</topology>
    </subcellularLocation>
</comment>
<comment type="caution">
    <text evidence="9">The sequence shown here is derived from an EMBL/GenBank/DDBJ whole genome shotgun (WGS) entry which is preliminary data.</text>
</comment>
<dbReference type="GO" id="GO:0016020">
    <property type="term" value="C:membrane"/>
    <property type="evidence" value="ECO:0007669"/>
    <property type="project" value="GOC"/>
</dbReference>
<dbReference type="GO" id="GO:0008610">
    <property type="term" value="P:lipid biosynthetic process"/>
    <property type="evidence" value="ECO:0007669"/>
    <property type="project" value="InterPro"/>
</dbReference>
<dbReference type="OrthoDB" id="9770329at2"/>
<evidence type="ECO:0000313" key="9">
    <source>
        <dbReference type="EMBL" id="PQB06294.1"/>
    </source>
</evidence>
<feature type="domain" description="Fatty acid hydroxylase" evidence="8">
    <location>
        <begin position="84"/>
        <end position="217"/>
    </location>
</feature>
<keyword evidence="4" id="KW-0560">Oxidoreductase</keyword>
<evidence type="ECO:0000256" key="3">
    <source>
        <dbReference type="ARBA" id="ARBA00022989"/>
    </source>
</evidence>
<dbReference type="GO" id="GO:0012505">
    <property type="term" value="C:endomembrane system"/>
    <property type="evidence" value="ECO:0007669"/>
    <property type="project" value="UniProtKB-SubCell"/>
</dbReference>
<evidence type="ECO:0000256" key="7">
    <source>
        <dbReference type="SAM" id="Phobius"/>
    </source>
</evidence>
<dbReference type="PANTHER" id="PTHR21624">
    <property type="entry name" value="STEROL DESATURASE-RELATED PROTEIN"/>
    <property type="match status" value="1"/>
</dbReference>
<keyword evidence="5" id="KW-0443">Lipid metabolism</keyword>
<dbReference type="Pfam" id="PF04116">
    <property type="entry name" value="FA_hydroxylase"/>
    <property type="match status" value="1"/>
</dbReference>
<dbReference type="InterPro" id="IPR006694">
    <property type="entry name" value="Fatty_acid_hydroxylase"/>
</dbReference>
<evidence type="ECO:0000256" key="1">
    <source>
        <dbReference type="ARBA" id="ARBA00004127"/>
    </source>
</evidence>
<protein>
    <submittedName>
        <fullName evidence="9">Sterol desaturase</fullName>
    </submittedName>
</protein>
<accession>A0A2S7KUG8</accession>